<evidence type="ECO:0000313" key="1">
    <source>
        <dbReference type="EMBL" id="SEM80666.1"/>
    </source>
</evidence>
<keyword evidence="2" id="KW-1185">Reference proteome</keyword>
<accession>A0A1H8BD34</accession>
<dbReference type="EMBL" id="FOCQ01000002">
    <property type="protein sequence ID" value="SEM80666.1"/>
    <property type="molecule type" value="Genomic_DNA"/>
</dbReference>
<sequence>MSAASAFVFRFRSDAAAESLPPIRRVWQYHQEMPGLVIGGHVRAALEEYIRGWNRETAAPDPAGNILCQSIRENMKTVLILGLSGFRSTTKLIP</sequence>
<proteinExistence type="predicted"/>
<dbReference type="Proteomes" id="UP000199695">
    <property type="component" value="Unassembled WGS sequence"/>
</dbReference>
<dbReference type="AlphaFoldDB" id="A0A1H8BD34"/>
<gene>
    <name evidence="1" type="ORF">SAMN05444955_102120</name>
</gene>
<reference evidence="1 2" key="1">
    <citation type="submission" date="2016-10" db="EMBL/GenBank/DDBJ databases">
        <authorList>
            <person name="de Groot N.N."/>
        </authorList>
    </citation>
    <scope>NUCLEOTIDE SEQUENCE [LARGE SCALE GENOMIC DNA]</scope>
    <source>
        <strain evidence="1 2">DSM 46701</strain>
    </source>
</reference>
<protein>
    <submittedName>
        <fullName evidence="1">Uncharacterized protein</fullName>
    </submittedName>
</protein>
<name>A0A1H8BD34_9BACL</name>
<evidence type="ECO:0000313" key="2">
    <source>
        <dbReference type="Proteomes" id="UP000199695"/>
    </source>
</evidence>
<organism evidence="1 2">
    <name type="scientific">Lihuaxuella thermophila</name>
    <dbReference type="NCBI Taxonomy" id="1173111"/>
    <lineage>
        <taxon>Bacteria</taxon>
        <taxon>Bacillati</taxon>
        <taxon>Bacillota</taxon>
        <taxon>Bacilli</taxon>
        <taxon>Bacillales</taxon>
        <taxon>Thermoactinomycetaceae</taxon>
        <taxon>Lihuaxuella</taxon>
    </lineage>
</organism>
<dbReference type="STRING" id="1173111.SAMN05444955_102120"/>